<protein>
    <submittedName>
        <fullName evidence="2">Uncharacterized protein</fullName>
    </submittedName>
</protein>
<accession>A0A2K2AHK4</accession>
<dbReference type="EMBL" id="CM009294">
    <property type="protein sequence ID" value="PNT37006.1"/>
    <property type="molecule type" value="Genomic_DNA"/>
</dbReference>
<evidence type="ECO:0000313" key="2">
    <source>
        <dbReference type="EMBL" id="PNT37006.1"/>
    </source>
</evidence>
<dbReference type="Proteomes" id="UP000006729">
    <property type="component" value="Chromosome 5"/>
</dbReference>
<keyword evidence="1" id="KW-0472">Membrane</keyword>
<organism evidence="2 3">
    <name type="scientific">Populus trichocarpa</name>
    <name type="common">Western balsam poplar</name>
    <name type="synonym">Populus balsamifera subsp. trichocarpa</name>
    <dbReference type="NCBI Taxonomy" id="3694"/>
    <lineage>
        <taxon>Eukaryota</taxon>
        <taxon>Viridiplantae</taxon>
        <taxon>Streptophyta</taxon>
        <taxon>Embryophyta</taxon>
        <taxon>Tracheophyta</taxon>
        <taxon>Spermatophyta</taxon>
        <taxon>Magnoliopsida</taxon>
        <taxon>eudicotyledons</taxon>
        <taxon>Gunneridae</taxon>
        <taxon>Pentapetalae</taxon>
        <taxon>rosids</taxon>
        <taxon>fabids</taxon>
        <taxon>Malpighiales</taxon>
        <taxon>Salicaceae</taxon>
        <taxon>Saliceae</taxon>
        <taxon>Populus</taxon>
    </lineage>
</organism>
<keyword evidence="1" id="KW-0812">Transmembrane</keyword>
<dbReference type="InParanoid" id="A0A2K2AHK4"/>
<keyword evidence="3" id="KW-1185">Reference proteome</keyword>
<evidence type="ECO:0000313" key="3">
    <source>
        <dbReference type="Proteomes" id="UP000006729"/>
    </source>
</evidence>
<name>A0A2K2AHK4_POPTR</name>
<keyword evidence="1" id="KW-1133">Transmembrane helix</keyword>
<gene>
    <name evidence="2" type="ORF">POPTR_005G162700</name>
</gene>
<proteinExistence type="predicted"/>
<evidence type="ECO:0000256" key="1">
    <source>
        <dbReference type="SAM" id="Phobius"/>
    </source>
</evidence>
<sequence>MLKCDDVRAFFRIFVYLFWILCWYSCALVWNLNIYCIHCLALDSSSVYTSVSFDSQNVIKCNPSPAIGELKSE</sequence>
<reference evidence="2 3" key="1">
    <citation type="journal article" date="2006" name="Science">
        <title>The genome of black cottonwood, Populus trichocarpa (Torr. &amp; Gray).</title>
        <authorList>
            <person name="Tuskan G.A."/>
            <person name="Difazio S."/>
            <person name="Jansson S."/>
            <person name="Bohlmann J."/>
            <person name="Grigoriev I."/>
            <person name="Hellsten U."/>
            <person name="Putnam N."/>
            <person name="Ralph S."/>
            <person name="Rombauts S."/>
            <person name="Salamov A."/>
            <person name="Schein J."/>
            <person name="Sterck L."/>
            <person name="Aerts A."/>
            <person name="Bhalerao R.R."/>
            <person name="Bhalerao R.P."/>
            <person name="Blaudez D."/>
            <person name="Boerjan W."/>
            <person name="Brun A."/>
            <person name="Brunner A."/>
            <person name="Busov V."/>
            <person name="Campbell M."/>
            <person name="Carlson J."/>
            <person name="Chalot M."/>
            <person name="Chapman J."/>
            <person name="Chen G.L."/>
            <person name="Cooper D."/>
            <person name="Coutinho P.M."/>
            <person name="Couturier J."/>
            <person name="Covert S."/>
            <person name="Cronk Q."/>
            <person name="Cunningham R."/>
            <person name="Davis J."/>
            <person name="Degroeve S."/>
            <person name="Dejardin A."/>
            <person name="Depamphilis C."/>
            <person name="Detter J."/>
            <person name="Dirks B."/>
            <person name="Dubchak I."/>
            <person name="Duplessis S."/>
            <person name="Ehlting J."/>
            <person name="Ellis B."/>
            <person name="Gendler K."/>
            <person name="Goodstein D."/>
            <person name="Gribskov M."/>
            <person name="Grimwood J."/>
            <person name="Groover A."/>
            <person name="Gunter L."/>
            <person name="Hamberger B."/>
            <person name="Heinze B."/>
            <person name="Helariutta Y."/>
            <person name="Henrissat B."/>
            <person name="Holligan D."/>
            <person name="Holt R."/>
            <person name="Huang W."/>
            <person name="Islam-Faridi N."/>
            <person name="Jones S."/>
            <person name="Jones-Rhoades M."/>
            <person name="Jorgensen R."/>
            <person name="Joshi C."/>
            <person name="Kangasjarvi J."/>
            <person name="Karlsson J."/>
            <person name="Kelleher C."/>
            <person name="Kirkpatrick R."/>
            <person name="Kirst M."/>
            <person name="Kohler A."/>
            <person name="Kalluri U."/>
            <person name="Larimer F."/>
            <person name="Leebens-Mack J."/>
            <person name="Leple J.C."/>
            <person name="Locascio P."/>
            <person name="Lou Y."/>
            <person name="Lucas S."/>
            <person name="Martin F."/>
            <person name="Montanini B."/>
            <person name="Napoli C."/>
            <person name="Nelson D.R."/>
            <person name="Nelson C."/>
            <person name="Nieminen K."/>
            <person name="Nilsson O."/>
            <person name="Pereda V."/>
            <person name="Peter G."/>
            <person name="Philippe R."/>
            <person name="Pilate G."/>
            <person name="Poliakov A."/>
            <person name="Razumovskaya J."/>
            <person name="Richardson P."/>
            <person name="Rinaldi C."/>
            <person name="Ritland K."/>
            <person name="Rouze P."/>
            <person name="Ryaboy D."/>
            <person name="Schmutz J."/>
            <person name="Schrader J."/>
            <person name="Segerman B."/>
            <person name="Shin H."/>
            <person name="Siddiqui A."/>
            <person name="Sterky F."/>
            <person name="Terry A."/>
            <person name="Tsai C.J."/>
            <person name="Uberbacher E."/>
            <person name="Unneberg P."/>
            <person name="Vahala J."/>
            <person name="Wall K."/>
            <person name="Wessler S."/>
            <person name="Yang G."/>
            <person name="Yin T."/>
            <person name="Douglas C."/>
            <person name="Marra M."/>
            <person name="Sandberg G."/>
            <person name="Van de Peer Y."/>
            <person name="Rokhsar D."/>
        </authorList>
    </citation>
    <scope>NUCLEOTIDE SEQUENCE [LARGE SCALE GENOMIC DNA]</scope>
    <source>
        <strain evidence="3">cv. Nisqually</strain>
    </source>
</reference>
<feature type="transmembrane region" description="Helical" evidence="1">
    <location>
        <begin position="9"/>
        <end position="30"/>
    </location>
</feature>
<dbReference type="AlphaFoldDB" id="A0A2K2AHK4"/>